<sequence length="102" mass="11111">MSPEPLNPRALADTAAYAEELKQANVDGDIGLAAGCGFARGRMVHSWQLEITARGLYARIVSSGEESDWDRGLVSEDSKKYWRRTAARVFDAAGFTVLTPPP</sequence>
<dbReference type="RefSeq" id="WP_058889023.1">
    <property type="nucleotide sequence ID" value="NZ_LQBM01000004.1"/>
</dbReference>
<proteinExistence type="predicted"/>
<gene>
    <name evidence="1" type="ORF">AVL63_04500</name>
</gene>
<name>A0A0W8ICW9_9MICC</name>
<protein>
    <submittedName>
        <fullName evidence="1">Uncharacterized protein</fullName>
    </submittedName>
</protein>
<dbReference type="EMBL" id="LQBM01000004">
    <property type="protein sequence ID" value="KUG57789.1"/>
    <property type="molecule type" value="Genomic_DNA"/>
</dbReference>
<dbReference type="Proteomes" id="UP000054023">
    <property type="component" value="Unassembled WGS sequence"/>
</dbReference>
<accession>A0A0W8ICW9</accession>
<reference evidence="2" key="1">
    <citation type="submission" date="2015-12" db="EMBL/GenBank/DDBJ databases">
        <authorList>
            <person name="Nair G.R."/>
            <person name="Kaur G."/>
            <person name="Mayilraj S."/>
        </authorList>
    </citation>
    <scope>NUCLEOTIDE SEQUENCE [LARGE SCALE GENOMIC DNA]</scope>
    <source>
        <strain evidence="2">CD08_7</strain>
    </source>
</reference>
<dbReference type="STRING" id="317018.AVL63_04500"/>
<dbReference type="AlphaFoldDB" id="A0A0W8ICW9"/>
<evidence type="ECO:0000313" key="2">
    <source>
        <dbReference type="Proteomes" id="UP000054023"/>
    </source>
</evidence>
<evidence type="ECO:0000313" key="1">
    <source>
        <dbReference type="EMBL" id="KUG57789.1"/>
    </source>
</evidence>
<keyword evidence="2" id="KW-1185">Reference proteome</keyword>
<organism evidence="1 2">
    <name type="scientific">Nesterenkonia jeotgali</name>
    <dbReference type="NCBI Taxonomy" id="317018"/>
    <lineage>
        <taxon>Bacteria</taxon>
        <taxon>Bacillati</taxon>
        <taxon>Actinomycetota</taxon>
        <taxon>Actinomycetes</taxon>
        <taxon>Micrococcales</taxon>
        <taxon>Micrococcaceae</taxon>
        <taxon>Nesterenkonia</taxon>
    </lineage>
</organism>
<comment type="caution">
    <text evidence="1">The sequence shown here is derived from an EMBL/GenBank/DDBJ whole genome shotgun (WGS) entry which is preliminary data.</text>
</comment>